<dbReference type="AlphaFoldDB" id="A0A381YF10"/>
<evidence type="ECO:0000259" key="9">
    <source>
        <dbReference type="Pfam" id="PF02826"/>
    </source>
</evidence>
<evidence type="ECO:0000256" key="1">
    <source>
        <dbReference type="ARBA" id="ARBA00005216"/>
    </source>
</evidence>
<dbReference type="EC" id="1.1.1.95" evidence="3"/>
<dbReference type="Pfam" id="PF02826">
    <property type="entry name" value="2-Hacid_dh_C"/>
    <property type="match status" value="1"/>
</dbReference>
<dbReference type="Gene3D" id="3.30.1330.90">
    <property type="entry name" value="D-3-phosphoglycerate dehydrogenase, domain 3"/>
    <property type="match status" value="1"/>
</dbReference>
<evidence type="ECO:0000259" key="8">
    <source>
        <dbReference type="Pfam" id="PF00389"/>
    </source>
</evidence>
<comment type="catalytic activity">
    <reaction evidence="7">
        <text>(2R)-3-phosphoglycerate + NAD(+) = 3-phosphooxypyruvate + NADH + H(+)</text>
        <dbReference type="Rhea" id="RHEA:12641"/>
        <dbReference type="ChEBI" id="CHEBI:15378"/>
        <dbReference type="ChEBI" id="CHEBI:18110"/>
        <dbReference type="ChEBI" id="CHEBI:57540"/>
        <dbReference type="ChEBI" id="CHEBI:57945"/>
        <dbReference type="ChEBI" id="CHEBI:58272"/>
        <dbReference type="EC" id="1.1.1.95"/>
    </reaction>
</comment>
<dbReference type="InterPro" id="IPR050857">
    <property type="entry name" value="D-2-hydroxyacid_DH"/>
</dbReference>
<comment type="pathway">
    <text evidence="1">Amino-acid biosynthesis; L-serine biosynthesis; L-serine from 3-phospho-D-glycerate: step 1/3.</text>
</comment>
<dbReference type="CDD" id="cd04902">
    <property type="entry name" value="ACT_3PGDH-xct"/>
    <property type="match status" value="1"/>
</dbReference>
<comment type="similarity">
    <text evidence="2">Belongs to the D-isomer specific 2-hydroxyacid dehydrogenase family.</text>
</comment>
<dbReference type="InterPro" id="IPR006236">
    <property type="entry name" value="PGDH"/>
</dbReference>
<feature type="domain" description="D-isomer specific 2-hydroxyacid dehydrogenase NAD-binding" evidence="9">
    <location>
        <begin position="108"/>
        <end position="282"/>
    </location>
</feature>
<gene>
    <name evidence="11" type="ORF">METZ01_LOCUS127871</name>
</gene>
<dbReference type="PANTHER" id="PTHR42789:SF1">
    <property type="entry name" value="D-ISOMER SPECIFIC 2-HYDROXYACID DEHYDROGENASE FAMILY PROTEIN (AFU_ORTHOLOGUE AFUA_6G10090)"/>
    <property type="match status" value="1"/>
</dbReference>
<dbReference type="GO" id="GO:0006564">
    <property type="term" value="P:L-serine biosynthetic process"/>
    <property type="evidence" value="ECO:0007669"/>
    <property type="project" value="InterPro"/>
</dbReference>
<dbReference type="InterPro" id="IPR006139">
    <property type="entry name" value="D-isomer_2_OHA_DH_cat_dom"/>
</dbReference>
<keyword evidence="5" id="KW-0560">Oxidoreductase</keyword>
<accession>A0A381YF10</accession>
<organism evidence="11">
    <name type="scientific">marine metagenome</name>
    <dbReference type="NCBI Taxonomy" id="408172"/>
    <lineage>
        <taxon>unclassified sequences</taxon>
        <taxon>metagenomes</taxon>
        <taxon>ecological metagenomes</taxon>
    </lineage>
</organism>
<dbReference type="Pfam" id="PF19304">
    <property type="entry name" value="PGDH_inter"/>
    <property type="match status" value="1"/>
</dbReference>
<evidence type="ECO:0000256" key="4">
    <source>
        <dbReference type="ARBA" id="ARBA00021582"/>
    </source>
</evidence>
<dbReference type="PANTHER" id="PTHR42789">
    <property type="entry name" value="D-ISOMER SPECIFIC 2-HYDROXYACID DEHYDROGENASE FAMILY PROTEIN (AFU_ORTHOLOGUE AFUA_6G10090)"/>
    <property type="match status" value="1"/>
</dbReference>
<dbReference type="InterPro" id="IPR006140">
    <property type="entry name" value="D-isomer_DH_NAD-bd"/>
</dbReference>
<dbReference type="InterPro" id="IPR045865">
    <property type="entry name" value="ACT-like_dom_sf"/>
</dbReference>
<dbReference type="SUPFAM" id="SSF55021">
    <property type="entry name" value="ACT-like"/>
    <property type="match status" value="1"/>
</dbReference>
<dbReference type="InterPro" id="IPR045626">
    <property type="entry name" value="PGDH_ASB_dom"/>
</dbReference>
<dbReference type="CDD" id="cd12173">
    <property type="entry name" value="PGDH_4"/>
    <property type="match status" value="1"/>
</dbReference>
<dbReference type="NCBIfam" id="TIGR01327">
    <property type="entry name" value="PGDH"/>
    <property type="match status" value="1"/>
</dbReference>
<keyword evidence="6" id="KW-0520">NAD</keyword>
<dbReference type="Gene3D" id="3.40.50.720">
    <property type="entry name" value="NAD(P)-binding Rossmann-like Domain"/>
    <property type="match status" value="2"/>
</dbReference>
<dbReference type="SUPFAM" id="SSF143548">
    <property type="entry name" value="Serine metabolism enzymes domain"/>
    <property type="match status" value="1"/>
</dbReference>
<evidence type="ECO:0000259" key="10">
    <source>
        <dbReference type="Pfam" id="PF19304"/>
    </source>
</evidence>
<dbReference type="InterPro" id="IPR029753">
    <property type="entry name" value="D-isomer_DH_CS"/>
</dbReference>
<evidence type="ECO:0000256" key="3">
    <source>
        <dbReference type="ARBA" id="ARBA00013143"/>
    </source>
</evidence>
<protein>
    <recommendedName>
        <fullName evidence="4">D-3-phosphoglycerate dehydrogenase</fullName>
        <ecNumber evidence="3">1.1.1.95</ecNumber>
    </recommendedName>
</protein>
<dbReference type="InterPro" id="IPR036291">
    <property type="entry name" value="NAD(P)-bd_dom_sf"/>
</dbReference>
<dbReference type="EMBL" id="UINC01017963">
    <property type="protein sequence ID" value="SVA75017.1"/>
    <property type="molecule type" value="Genomic_DNA"/>
</dbReference>
<name>A0A381YF10_9ZZZZ</name>
<dbReference type="FunFam" id="3.40.50.720:FF:000021">
    <property type="entry name" value="D-3-phosphoglycerate dehydrogenase"/>
    <property type="match status" value="1"/>
</dbReference>
<sequence>MFRILVADKLGLAGLRQLEEESDVTVDVKTGLSKTELCSLIPAYDALLVRSSTQVDADLLSVAEKLRVIGRAGMGVDNIDVAVATARGILVMNTPGVNSIATAEHTILLMLAAARHTAEAHQSVHQGEWRRSDFTGVQLYRKVLGLIGFGRIARHVAKRARTFDMEVIAFDPYVSEEVGQEMGILLVDLEEILAQADVISLHASLSAETLHILNAETLAKTKAGVIIINPSRGQLVDEQALADALVSGQVRAAAIDVYNEEPPGTDHPLIGLANVLHTPHLGASTEEAQRDVSIQIVEQVVDALRNEDFRNSVNMPFPVGPEYASLLPYLQLGEKIGALQFHMADAPIRAIELELLGDTATEFAKPIATGVLKGLMMNIIADPVNYINAPVLAQEHGIGISQVKGLGSSEFANAISCRANWADGNRVIIGSVFDGEHPRIVQVGDYHLDVDPSGTLLVMKNSDVPGVIGLVGTLLGDYGVNIGEWRLGRVRKGEDALSFINLDNEPSEEAITALEKVSAIKKLKVIRL</sequence>
<dbReference type="PROSITE" id="PS00671">
    <property type="entry name" value="D_2_HYDROXYACID_DH_3"/>
    <property type="match status" value="1"/>
</dbReference>
<reference evidence="11" key="1">
    <citation type="submission" date="2018-05" db="EMBL/GenBank/DDBJ databases">
        <authorList>
            <person name="Lanie J.A."/>
            <person name="Ng W.-L."/>
            <person name="Kazmierczak K.M."/>
            <person name="Andrzejewski T.M."/>
            <person name="Davidsen T.M."/>
            <person name="Wayne K.J."/>
            <person name="Tettelin H."/>
            <person name="Glass J.I."/>
            <person name="Rusch D."/>
            <person name="Podicherti R."/>
            <person name="Tsui H.-C.T."/>
            <person name="Winkler M.E."/>
        </authorList>
    </citation>
    <scope>NUCLEOTIDE SEQUENCE</scope>
</reference>
<feature type="domain" description="D-isomer specific 2-hydroxyacid dehydrogenase catalytic" evidence="8">
    <location>
        <begin position="4"/>
        <end position="314"/>
    </location>
</feature>
<dbReference type="UniPathway" id="UPA00135">
    <property type="reaction ID" value="UER00196"/>
</dbReference>
<evidence type="ECO:0000256" key="5">
    <source>
        <dbReference type="ARBA" id="ARBA00023002"/>
    </source>
</evidence>
<dbReference type="GO" id="GO:0051287">
    <property type="term" value="F:NAD binding"/>
    <property type="evidence" value="ECO:0007669"/>
    <property type="project" value="InterPro"/>
</dbReference>
<evidence type="ECO:0000256" key="2">
    <source>
        <dbReference type="ARBA" id="ARBA00005854"/>
    </source>
</evidence>
<dbReference type="SUPFAM" id="SSF52283">
    <property type="entry name" value="Formate/glycerate dehydrogenase catalytic domain-like"/>
    <property type="match status" value="1"/>
</dbReference>
<dbReference type="FunFam" id="3.30.70.260:FF:000008">
    <property type="entry name" value="D-3-phosphoglycerate dehydrogenase, chloroplastic"/>
    <property type="match status" value="1"/>
</dbReference>
<evidence type="ECO:0000313" key="11">
    <source>
        <dbReference type="EMBL" id="SVA75017.1"/>
    </source>
</evidence>
<dbReference type="GO" id="GO:0004617">
    <property type="term" value="F:phosphoglycerate dehydrogenase activity"/>
    <property type="evidence" value="ECO:0007669"/>
    <property type="project" value="UniProtKB-EC"/>
</dbReference>
<proteinExistence type="inferred from homology"/>
<dbReference type="InterPro" id="IPR029009">
    <property type="entry name" value="ASB_dom_sf"/>
</dbReference>
<evidence type="ECO:0000256" key="6">
    <source>
        <dbReference type="ARBA" id="ARBA00023027"/>
    </source>
</evidence>
<dbReference type="Gene3D" id="3.30.70.260">
    <property type="match status" value="1"/>
</dbReference>
<dbReference type="SUPFAM" id="SSF51735">
    <property type="entry name" value="NAD(P)-binding Rossmann-fold domains"/>
    <property type="match status" value="1"/>
</dbReference>
<feature type="domain" description="D-3-phosphoglycerate dehydrogenase ASB" evidence="10">
    <location>
        <begin position="326"/>
        <end position="443"/>
    </location>
</feature>
<dbReference type="Pfam" id="PF00389">
    <property type="entry name" value="2-Hacid_dh"/>
    <property type="match status" value="1"/>
</dbReference>
<evidence type="ECO:0000256" key="7">
    <source>
        <dbReference type="ARBA" id="ARBA00048731"/>
    </source>
</evidence>